<dbReference type="EMBL" id="BRLH01000016">
    <property type="protein sequence ID" value="GKX57459.1"/>
    <property type="molecule type" value="Genomic_DNA"/>
</dbReference>
<dbReference type="SUPFAM" id="SSF46689">
    <property type="entry name" value="Homeodomain-like"/>
    <property type="match status" value="1"/>
</dbReference>
<dbReference type="PANTHER" id="PTHR30055:SF235">
    <property type="entry name" value="TRANSCRIPTIONAL REGULATORY PROTEIN"/>
    <property type="match status" value="1"/>
</dbReference>
<evidence type="ECO:0000259" key="3">
    <source>
        <dbReference type="PROSITE" id="PS50977"/>
    </source>
</evidence>
<dbReference type="RefSeq" id="WP_027275502.1">
    <property type="nucleotide sequence ID" value="NZ_BRLH01000016.1"/>
</dbReference>
<dbReference type="InterPro" id="IPR050109">
    <property type="entry name" value="HTH-type_TetR-like_transc_reg"/>
</dbReference>
<feature type="DNA-binding region" description="H-T-H motif" evidence="2">
    <location>
        <begin position="26"/>
        <end position="45"/>
    </location>
</feature>
<gene>
    <name evidence="4" type="primary">psrA</name>
    <name evidence="4" type="ORF">SOASR030_35710</name>
</gene>
<feature type="domain" description="HTH tetR-type" evidence="3">
    <location>
        <begin position="3"/>
        <end position="63"/>
    </location>
</feature>
<dbReference type="GO" id="GO:0000976">
    <property type="term" value="F:transcription cis-regulatory region binding"/>
    <property type="evidence" value="ECO:0007669"/>
    <property type="project" value="TreeGrafter"/>
</dbReference>
<dbReference type="GO" id="GO:0003700">
    <property type="term" value="F:DNA-binding transcription factor activity"/>
    <property type="evidence" value="ECO:0007669"/>
    <property type="project" value="TreeGrafter"/>
</dbReference>
<dbReference type="InterPro" id="IPR001647">
    <property type="entry name" value="HTH_TetR"/>
</dbReference>
<keyword evidence="1 2" id="KW-0238">DNA-binding</keyword>
<evidence type="ECO:0000256" key="1">
    <source>
        <dbReference type="ARBA" id="ARBA00023125"/>
    </source>
</evidence>
<accession>A0AAV5N6T2</accession>
<reference evidence="4" key="1">
    <citation type="submission" date="2022-06" db="EMBL/GenBank/DDBJ databases">
        <title>Draft genome sequences of Leminorella grimontii str. JCM5902.</title>
        <authorList>
            <person name="Wakabayashi Y."/>
            <person name="Kojima K."/>
        </authorList>
    </citation>
    <scope>NUCLEOTIDE SEQUENCE</scope>
    <source>
        <strain evidence="4">JCM 5902</strain>
    </source>
</reference>
<dbReference type="PANTHER" id="PTHR30055">
    <property type="entry name" value="HTH-TYPE TRANSCRIPTIONAL REGULATOR RUTR"/>
    <property type="match status" value="1"/>
</dbReference>
<organism evidence="4 5">
    <name type="scientific">Leminorella grimontii</name>
    <dbReference type="NCBI Taxonomy" id="82981"/>
    <lineage>
        <taxon>Bacteria</taxon>
        <taxon>Pseudomonadati</taxon>
        <taxon>Pseudomonadota</taxon>
        <taxon>Gammaproteobacteria</taxon>
        <taxon>Enterobacterales</taxon>
        <taxon>Budviciaceae</taxon>
        <taxon>Leminorella</taxon>
    </lineage>
</organism>
<dbReference type="InterPro" id="IPR009057">
    <property type="entry name" value="Homeodomain-like_sf"/>
</dbReference>
<dbReference type="Pfam" id="PF00440">
    <property type="entry name" value="TetR_N"/>
    <property type="match status" value="1"/>
</dbReference>
<dbReference type="Pfam" id="PF17939">
    <property type="entry name" value="TetR_C_30"/>
    <property type="match status" value="1"/>
</dbReference>
<name>A0AAV5N6T2_9GAMM</name>
<dbReference type="Proteomes" id="UP001058124">
    <property type="component" value="Unassembled WGS sequence"/>
</dbReference>
<dbReference type="InterPro" id="IPR041586">
    <property type="entry name" value="PsrA_TetR_C"/>
</dbReference>
<dbReference type="InterPro" id="IPR036271">
    <property type="entry name" value="Tet_transcr_reg_TetR-rel_C_sf"/>
</dbReference>
<dbReference type="AlphaFoldDB" id="A0AAV5N6T2"/>
<evidence type="ECO:0000313" key="5">
    <source>
        <dbReference type="Proteomes" id="UP001058124"/>
    </source>
</evidence>
<dbReference type="PROSITE" id="PS50977">
    <property type="entry name" value="HTH_TETR_2"/>
    <property type="match status" value="1"/>
</dbReference>
<comment type="caution">
    <text evidence="4">The sequence shown here is derived from an EMBL/GenBank/DDBJ whole genome shotgun (WGS) entry which is preliminary data.</text>
</comment>
<keyword evidence="5" id="KW-1185">Reference proteome</keyword>
<evidence type="ECO:0000256" key="2">
    <source>
        <dbReference type="PROSITE-ProRule" id="PRU00335"/>
    </source>
</evidence>
<protein>
    <submittedName>
        <fullName evidence="4">TetR family transcriptional regulator</fullName>
    </submittedName>
</protein>
<dbReference type="Gene3D" id="1.10.357.10">
    <property type="entry name" value="Tetracycline Repressor, domain 2"/>
    <property type="match status" value="1"/>
</dbReference>
<sequence>MQISTSEKILNAAEELFAQSSYDAVSIRQITQKADVKLALAHYHFGTKESLFDAVIKRRIGQLSQSRLQLLDYFRQQNDGNPLPLEKIVHAFVMPYLFWHLNGGDGWRSYARIVSTLLGYNLTLLQEQFDGGARAFQQEMRRSMPNADEASVQWGFDFMVGVMCNTFSEVDRIGGLSGGLCTTENKEEACEYLLAFIIAGLEKLADNKKQDLNGSLDVLKSLTMCE</sequence>
<dbReference type="SUPFAM" id="SSF48498">
    <property type="entry name" value="Tetracyclin repressor-like, C-terminal domain"/>
    <property type="match status" value="1"/>
</dbReference>
<evidence type="ECO:0000313" key="4">
    <source>
        <dbReference type="EMBL" id="GKX57459.1"/>
    </source>
</evidence>
<dbReference type="PRINTS" id="PR00455">
    <property type="entry name" value="HTHTETR"/>
</dbReference>
<proteinExistence type="predicted"/>